<protein>
    <recommendedName>
        <fullName evidence="4">Oligosaccharide repeat unit polymerase</fullName>
    </recommendedName>
</protein>
<feature type="transmembrane region" description="Helical" evidence="1">
    <location>
        <begin position="165"/>
        <end position="184"/>
    </location>
</feature>
<dbReference type="Proteomes" id="UP001431776">
    <property type="component" value="Unassembled WGS sequence"/>
</dbReference>
<evidence type="ECO:0000313" key="2">
    <source>
        <dbReference type="EMBL" id="MDI6448181.1"/>
    </source>
</evidence>
<sequence length="436" mass="48972">MIPLTLFILLLCALALCFASNRDIFSPGKFYHMSLTVYFVDIFLSKQNAYIYAIYLGYVLVGMGLSVLEAYTLSRSGAVPPLRKPSGMVPPRFVLVLWALSIIPILAQCYLIHITGGLVALAMTIAHRVGEWRGLGHIVMLVKLIAPINLVYFAVGLAFTKRHAGIWWMVYLLHLLVFAVMALLQGSRGFILLQFVSMAIVYHYLRRPVKLRYALAGGVALLVIAGFLGTVRNNLTRLENLHDLREMQGDTLNLRMLSYGVNPLNVVFEREFTDYQYGKTFLTPVTNFIPRRIWPDKFESGGVVLTKFLRGRHYLGLSHMSTGIVTESILNFGRPLGILWGFLLLTLVIVLLAVLYTKLRTTLDKSGRLSRVWIVLVYAYLAGIGGNLLFGELQAQVGGLFIRLILLSMVMLALRVRILPRWMFARVGPSVHEGRP</sequence>
<dbReference type="AlphaFoldDB" id="A0AAW6TWC5"/>
<feature type="transmembrane region" description="Helical" evidence="1">
    <location>
        <begin position="338"/>
        <end position="357"/>
    </location>
</feature>
<gene>
    <name evidence="2" type="ORF">QJ522_03905</name>
</gene>
<proteinExistence type="predicted"/>
<keyword evidence="3" id="KW-1185">Reference proteome</keyword>
<comment type="caution">
    <text evidence="2">The sequence shown here is derived from an EMBL/GenBank/DDBJ whole genome shotgun (WGS) entry which is preliminary data.</text>
</comment>
<keyword evidence="1" id="KW-1133">Transmembrane helix</keyword>
<keyword evidence="1" id="KW-0812">Transmembrane</keyword>
<feature type="transmembrane region" description="Helical" evidence="1">
    <location>
        <begin position="189"/>
        <end position="205"/>
    </location>
</feature>
<feature type="transmembrane region" description="Helical" evidence="1">
    <location>
        <begin position="369"/>
        <end position="390"/>
    </location>
</feature>
<accession>A0AAW6TWC5</accession>
<feature type="transmembrane region" description="Helical" evidence="1">
    <location>
        <begin position="52"/>
        <end position="73"/>
    </location>
</feature>
<evidence type="ECO:0008006" key="4">
    <source>
        <dbReference type="Google" id="ProtNLM"/>
    </source>
</evidence>
<feature type="transmembrane region" description="Helical" evidence="1">
    <location>
        <begin position="211"/>
        <end position="231"/>
    </location>
</feature>
<feature type="transmembrane region" description="Helical" evidence="1">
    <location>
        <begin position="138"/>
        <end position="159"/>
    </location>
</feature>
<feature type="transmembrane region" description="Helical" evidence="1">
    <location>
        <begin position="396"/>
        <end position="416"/>
    </location>
</feature>
<dbReference type="EMBL" id="JASCXX010000003">
    <property type="protein sequence ID" value="MDI6448181.1"/>
    <property type="molecule type" value="Genomic_DNA"/>
</dbReference>
<keyword evidence="1" id="KW-0472">Membrane</keyword>
<feature type="transmembrane region" description="Helical" evidence="1">
    <location>
        <begin position="93"/>
        <end position="126"/>
    </location>
</feature>
<name>A0AAW6TWC5_9BACT</name>
<evidence type="ECO:0000256" key="1">
    <source>
        <dbReference type="SAM" id="Phobius"/>
    </source>
</evidence>
<dbReference type="RefSeq" id="WP_349243590.1">
    <property type="nucleotide sequence ID" value="NZ_JASCXX010000003.1"/>
</dbReference>
<evidence type="ECO:0000313" key="3">
    <source>
        <dbReference type="Proteomes" id="UP001431776"/>
    </source>
</evidence>
<reference evidence="2" key="1">
    <citation type="submission" date="2023-05" db="EMBL/GenBank/DDBJ databases">
        <title>Anaerotaeda fermentans gen. nov., sp. nov., a novel anaerobic planctomycete of the new family within the order Sedimentisphaerales isolated from Taman Peninsula, Russia.</title>
        <authorList>
            <person name="Khomyakova M.A."/>
            <person name="Merkel A.Y."/>
            <person name="Slobodkin A.I."/>
        </authorList>
    </citation>
    <scope>NUCLEOTIDE SEQUENCE</scope>
    <source>
        <strain evidence="2">M17dextr</strain>
    </source>
</reference>
<organism evidence="2 3">
    <name type="scientific">Anaerobaca lacustris</name>
    <dbReference type="NCBI Taxonomy" id="3044600"/>
    <lineage>
        <taxon>Bacteria</taxon>
        <taxon>Pseudomonadati</taxon>
        <taxon>Planctomycetota</taxon>
        <taxon>Phycisphaerae</taxon>
        <taxon>Sedimentisphaerales</taxon>
        <taxon>Anaerobacaceae</taxon>
        <taxon>Anaerobaca</taxon>
    </lineage>
</organism>